<name>A0A3M3EUR1_9PSED</name>
<organism evidence="2 3">
    <name type="scientific">Pseudomonas corrugata</name>
    <dbReference type="NCBI Taxonomy" id="47879"/>
    <lineage>
        <taxon>Bacteria</taxon>
        <taxon>Pseudomonadati</taxon>
        <taxon>Pseudomonadota</taxon>
        <taxon>Gammaproteobacteria</taxon>
        <taxon>Pseudomonadales</taxon>
        <taxon>Pseudomonadaceae</taxon>
        <taxon>Pseudomonas</taxon>
    </lineage>
</organism>
<dbReference type="Gene3D" id="2.60.40.10">
    <property type="entry name" value="Immunoglobulins"/>
    <property type="match status" value="1"/>
</dbReference>
<proteinExistence type="predicted"/>
<keyword evidence="3" id="KW-1185">Reference proteome</keyword>
<sequence length="1191" mass="129975">MKDSPAQIASRFCEQLLAGRQSEPLSDLGQYFAAGGSVCALARKGASGLVNEYGLEPEAAQALTLRLNGLATWVLRGFIEDQLTRQEPLPSHLRQGLLALVPGPTYEELFKPNFSNKCPADAIEAIHSPVAYAVWLKHWSERRLIPSENENAYALALRRKDLGLLRVDPVTTYRVVSSVEVVSAVLEKSIEDSLSEGVDLDEMLSRRRYPNGLPYHHPWVTLDEWTRDLKLSIGRVVQLCDPAFPYFLRALPWGGNSGAALTQAARLSPVLRQLMVEESLFPEGDTDDWFKENFGARGIEPQNLNQTAFFNQRTKLTQRGLEALLSVESFAPSLSDHVLILDTVITPGHSGSVFVNNGLADDSMSITYGGDASTNRIIGLIEDVTFNDRIDRLNRKIRLDNALQLPSHETDALLTAIIAAELNPEARVGGTSATEPPDYWMTSSTVRALGLFQMLREDYRCSAEEFAAFVGDISIFGRGTELSQFDRVFNRDVLSTPALRMDDGAFALVPQTEADALTVAQICGGLNIDLATYFNLAPLIASAQGLTALKRSRSVLSAFYRMARLPQLLGIAPNVAVEIFNRLSGEAGLAALLGSPAINARADSESPDALTQIQCLEGWVRWCANHNLDVAWTLARVKPVLAPTEPAEAQARLFDQIRSQLAPALFTEAALRMGGVSPLSNDRQWTQQLLELVDEQGVVIHRSESADPAYEDYAREVVERVVRRVLGKDDPQTVEQIVAVLLSSRAGQRGVVQESLAVFGELAPPLALPVLTWAGSTVQEVLVYVAGRSTADVPSSAGEEDEPGDPFLGMLNGFIGRSEVVKTLKLSAEFLTLYLVIGDGVENAPASAPLTPSALYYLTIYNRAVALSEEPESQLLDYLQRVNELPGDLSSDGLRLVQAHAAELLAELFGWSAEEVLACAKRVNGGQGYIRSLQHLDLFTRLREFSLQSTLDASTTLKMGTLLPDASFSAYRDLADQVTARLADPDRTSPLYGLHAAGDRVEVQSTVGTTELVANSNETTQLTVTVTLGQEPQMYVNVYWGATLCRVEPQKSTTNEQGQATVTVHAGHAMGRDVISYRLDAREPQPAATITLGNDPSSFELARPQGDFIIQEEKVGVDVTLRALMYDRHGNPAAHEAVTWNLDPLLPVAGKTNAEGITEVTFTSATPLEIEEPIVRRGSIDLGFRPIKFVP</sequence>
<protein>
    <recommendedName>
        <fullName evidence="4">Big-1 domain-containing protein</fullName>
    </recommendedName>
</protein>
<gene>
    <name evidence="2" type="ORF">ALQ77_03345</name>
</gene>
<dbReference type="SUPFAM" id="SSF49373">
    <property type="entry name" value="Invasin/intimin cell-adhesion fragments"/>
    <property type="match status" value="1"/>
</dbReference>
<evidence type="ECO:0000256" key="1">
    <source>
        <dbReference type="ARBA" id="ARBA00023026"/>
    </source>
</evidence>
<dbReference type="Proteomes" id="UP000270661">
    <property type="component" value="Unassembled WGS sequence"/>
</dbReference>
<reference evidence="2 3" key="1">
    <citation type="submission" date="2018-08" db="EMBL/GenBank/DDBJ databases">
        <title>Recombination of ecologically and evolutionarily significant loci maintains genetic cohesion in the Pseudomonas syringae species complex.</title>
        <authorList>
            <person name="Dillon M."/>
            <person name="Thakur S."/>
            <person name="Almeida R.N.D."/>
            <person name="Weir B.S."/>
            <person name="Guttman D.S."/>
        </authorList>
    </citation>
    <scope>NUCLEOTIDE SEQUENCE [LARGE SCALE GENOMIC DNA]</scope>
    <source>
        <strain evidence="2 3">NCPPB2445</strain>
    </source>
</reference>
<dbReference type="InterPro" id="IPR013783">
    <property type="entry name" value="Ig-like_fold"/>
</dbReference>
<evidence type="ECO:0008006" key="4">
    <source>
        <dbReference type="Google" id="ProtNLM"/>
    </source>
</evidence>
<dbReference type="InterPro" id="IPR008964">
    <property type="entry name" value="Invasin/intimin_cell_adhesion"/>
</dbReference>
<dbReference type="OrthoDB" id="9129814at2"/>
<dbReference type="AlphaFoldDB" id="A0A3M3EUR1"/>
<comment type="caution">
    <text evidence="2">The sequence shown here is derived from an EMBL/GenBank/DDBJ whole genome shotgun (WGS) entry which is preliminary data.</text>
</comment>
<dbReference type="Pfam" id="PF03538">
    <property type="entry name" value="VRP1"/>
    <property type="match status" value="1"/>
</dbReference>
<keyword evidence="1" id="KW-0843">Virulence</keyword>
<evidence type="ECO:0000313" key="3">
    <source>
        <dbReference type="Proteomes" id="UP000270661"/>
    </source>
</evidence>
<dbReference type="InterPro" id="IPR018003">
    <property type="entry name" value="Insecticidal_toxin/plasmid_vir"/>
</dbReference>
<dbReference type="STRING" id="47879.AXG94_09375"/>
<accession>A0A3M3EUR1</accession>
<dbReference type="RefSeq" id="WP_053192300.1">
    <property type="nucleotide sequence ID" value="NZ_CP102175.1"/>
</dbReference>
<evidence type="ECO:0000313" key="2">
    <source>
        <dbReference type="EMBL" id="RMM53358.1"/>
    </source>
</evidence>
<dbReference type="EMBL" id="RBOJ01000035">
    <property type="protein sequence ID" value="RMM53358.1"/>
    <property type="molecule type" value="Genomic_DNA"/>
</dbReference>